<dbReference type="InterPro" id="IPR027417">
    <property type="entry name" value="P-loop_NTPase"/>
</dbReference>
<accession>Q161P0</accession>
<dbReference type="eggNOG" id="COG4424">
    <property type="taxonomic scope" value="Bacteria"/>
</dbReference>
<dbReference type="GO" id="GO:0001517">
    <property type="term" value="F:N-acetylglucosamine 6-O-sulfotransferase activity"/>
    <property type="evidence" value="ECO:0007669"/>
    <property type="project" value="TreeGrafter"/>
</dbReference>
<protein>
    <recommendedName>
        <fullName evidence="3">Sulfotransferase</fullName>
    </recommendedName>
</protein>
<dbReference type="GO" id="GO:0006790">
    <property type="term" value="P:sulfur compound metabolic process"/>
    <property type="evidence" value="ECO:0007669"/>
    <property type="project" value="TreeGrafter"/>
</dbReference>
<dbReference type="SUPFAM" id="SSF52540">
    <property type="entry name" value="P-loop containing nucleoside triphosphate hydrolases"/>
    <property type="match status" value="1"/>
</dbReference>
<reference evidence="1 2" key="1">
    <citation type="journal article" date="2007" name="J. Bacteriol.">
        <title>The complete genome sequence of Roseobacter denitrificans reveals a mixotrophic rather than photosynthetic metabolism.</title>
        <authorList>
            <person name="Swingley W.D."/>
            <person name="Sadekar S."/>
            <person name="Mastrian S.D."/>
            <person name="Matthies H.J."/>
            <person name="Hao J."/>
            <person name="Ramos H."/>
            <person name="Acharya C.R."/>
            <person name="Conrad A.L."/>
            <person name="Taylor H.L."/>
            <person name="Dejesa L.C."/>
            <person name="Shah M.K."/>
            <person name="O'huallachain M.E."/>
            <person name="Lince M.T."/>
            <person name="Blankenship R.E."/>
            <person name="Beatty J.T."/>
            <person name="Touchman J.W."/>
        </authorList>
    </citation>
    <scope>NUCLEOTIDE SEQUENCE [LARGE SCALE GENOMIC DNA]</scope>
    <source>
        <strain evidence="2">ATCC 33942 / OCh 114</strain>
    </source>
</reference>
<dbReference type="InterPro" id="IPR051135">
    <property type="entry name" value="Gal/GlcNAc/GalNAc_ST"/>
</dbReference>
<dbReference type="GO" id="GO:0006044">
    <property type="term" value="P:N-acetylglucosamine metabolic process"/>
    <property type="evidence" value="ECO:0007669"/>
    <property type="project" value="TreeGrafter"/>
</dbReference>
<dbReference type="HOGENOM" id="CLU_064720_0_0_5"/>
<sequence>MHLPDRHSRAFSPVQMLENGLNMHSAVSIGFRQHARPLLVYILGWGRSGSSVMANILGSMPDAASLGEMRYLWDRGVMEDGICGCEAAFSECAFWPDLSFGAQPLKAMDSERARALTRSIGSGARRRQFPGLHNERSRKTYFDRSAGDLDLLMGLYAEAFERSQSRVLIDASKSPFYALNLLYEQRSFDVVFLHLVRDPRAVLHSWKKRKPREDVSEGQLFPRYSSTRSLLQWAVVNAECERFAHLAPDRYYRVRFEDFAENWQRALATDAAPLFEQVPGGRGGENSRAALVHAQHSISGNPARFILGEVTLDPNTSWRDEISGTDRRLARMICGPAARRYGYVMGAV</sequence>
<dbReference type="KEGG" id="rde:RD1_3840"/>
<evidence type="ECO:0000313" key="2">
    <source>
        <dbReference type="Proteomes" id="UP000007029"/>
    </source>
</evidence>
<dbReference type="PANTHER" id="PTHR10704:SF44">
    <property type="entry name" value="LD35051P-RELATED"/>
    <property type="match status" value="1"/>
</dbReference>
<gene>
    <name evidence="1" type="ordered locus">RD1_3840</name>
</gene>
<dbReference type="STRING" id="375451.RD1_3840"/>
<evidence type="ECO:0008006" key="3">
    <source>
        <dbReference type="Google" id="ProtNLM"/>
    </source>
</evidence>
<proteinExistence type="predicted"/>
<keyword evidence="2" id="KW-1185">Reference proteome</keyword>
<organism evidence="1 2">
    <name type="scientific">Roseobacter denitrificans (strain ATCC 33942 / OCh 114)</name>
    <name type="common">Erythrobacter sp. (strain OCh 114)</name>
    <name type="synonym">Roseobacter denitrificans</name>
    <dbReference type="NCBI Taxonomy" id="375451"/>
    <lineage>
        <taxon>Bacteria</taxon>
        <taxon>Pseudomonadati</taxon>
        <taxon>Pseudomonadota</taxon>
        <taxon>Alphaproteobacteria</taxon>
        <taxon>Rhodobacterales</taxon>
        <taxon>Roseobacteraceae</taxon>
        <taxon>Roseobacter</taxon>
    </lineage>
</organism>
<evidence type="ECO:0000313" key="1">
    <source>
        <dbReference type="EMBL" id="ABG33303.1"/>
    </source>
</evidence>
<dbReference type="EMBL" id="CP000362">
    <property type="protein sequence ID" value="ABG33303.1"/>
    <property type="molecule type" value="Genomic_DNA"/>
</dbReference>
<dbReference type="Gene3D" id="3.40.50.300">
    <property type="entry name" value="P-loop containing nucleotide triphosphate hydrolases"/>
    <property type="match status" value="1"/>
</dbReference>
<dbReference type="Proteomes" id="UP000007029">
    <property type="component" value="Chromosome"/>
</dbReference>
<dbReference type="PANTHER" id="PTHR10704">
    <property type="entry name" value="CARBOHYDRATE SULFOTRANSFERASE"/>
    <property type="match status" value="1"/>
</dbReference>
<dbReference type="Pfam" id="PF13469">
    <property type="entry name" value="Sulfotransfer_3"/>
    <property type="match status" value="1"/>
</dbReference>
<dbReference type="AlphaFoldDB" id="Q161P0"/>
<name>Q161P0_ROSDO</name>